<dbReference type="GO" id="GO:0000976">
    <property type="term" value="F:transcription cis-regulatory region binding"/>
    <property type="evidence" value="ECO:0007669"/>
    <property type="project" value="InterPro"/>
</dbReference>
<dbReference type="Pfam" id="PF00249">
    <property type="entry name" value="Myb_DNA-binding"/>
    <property type="match status" value="1"/>
</dbReference>
<evidence type="ECO:0000256" key="6">
    <source>
        <dbReference type="ARBA" id="ARBA00023242"/>
    </source>
</evidence>
<dbReference type="PANTHER" id="PTHR31496:SF25">
    <property type="entry name" value="TRANSCRIPTION FACTOR KAN3-RELATED"/>
    <property type="match status" value="1"/>
</dbReference>
<dbReference type="Proteomes" id="UP001327560">
    <property type="component" value="Chromosome 2"/>
</dbReference>
<evidence type="ECO:0000313" key="10">
    <source>
        <dbReference type="Proteomes" id="UP001327560"/>
    </source>
</evidence>
<feature type="region of interest" description="Disordered" evidence="7">
    <location>
        <begin position="116"/>
        <end position="178"/>
    </location>
</feature>
<evidence type="ECO:0000256" key="7">
    <source>
        <dbReference type="SAM" id="MobiDB-lite"/>
    </source>
</evidence>
<dbReference type="PANTHER" id="PTHR31496">
    <property type="entry name" value="TRANSCRIPTION FACTOR KAN2-RELATED"/>
    <property type="match status" value="1"/>
</dbReference>
<gene>
    <name evidence="9" type="ORF">Cni_G07041</name>
</gene>
<dbReference type="AlphaFoldDB" id="A0AAQ3K2Z7"/>
<evidence type="ECO:0000313" key="9">
    <source>
        <dbReference type="EMBL" id="WOK98330.1"/>
    </source>
</evidence>
<protein>
    <submittedName>
        <fullName evidence="9">Transcription factor KAN2 isoform X2</fullName>
    </submittedName>
</protein>
<sequence length="321" mass="36339">MELFSGHPDLSLQISPPNTTPPGWRIKPDHEEKNMELGFSWMRRPNSDQSTSTTNIDVNQSAAAAFELSLAHSSSNSTTSTTTSSGAAFSRHHPLLQQQSLVKPIRGIPIYQHSPSFPLLPSHHHHHYQHHHHRHQQPHQNMCTCTPPPPPSTSNSGFLSRSRYSPPSRFPTRRSGRTPRMRWTAALHGRFVHAVELLGGHERATPKSVLELMDIKDLTLAHVKSHLQMHRTLKNTTDRSIASSGQHDGFEMNSSLEKNFDEPNYMEGRYRSESSAAQHGIINKDDLPNWRTNLLRRSCLNNGTVSDFSRVRMQLLEELCN</sequence>
<evidence type="ECO:0000256" key="2">
    <source>
        <dbReference type="ARBA" id="ARBA00022473"/>
    </source>
</evidence>
<comment type="subcellular location">
    <subcellularLocation>
        <location evidence="1">Nucleus</location>
    </subcellularLocation>
</comment>
<dbReference type="Gene3D" id="1.10.10.60">
    <property type="entry name" value="Homeodomain-like"/>
    <property type="match status" value="1"/>
</dbReference>
<reference evidence="9 10" key="1">
    <citation type="submission" date="2023-10" db="EMBL/GenBank/DDBJ databases">
        <title>Chromosome-scale genome assembly provides insights into flower coloration mechanisms of Canna indica.</title>
        <authorList>
            <person name="Li C."/>
        </authorList>
    </citation>
    <scope>NUCLEOTIDE SEQUENCE [LARGE SCALE GENOMIC DNA]</scope>
    <source>
        <tissue evidence="9">Flower</tissue>
    </source>
</reference>
<evidence type="ECO:0000256" key="4">
    <source>
        <dbReference type="ARBA" id="ARBA00023015"/>
    </source>
</evidence>
<feature type="region of interest" description="Disordered" evidence="7">
    <location>
        <begin position="237"/>
        <end position="256"/>
    </location>
</feature>
<keyword evidence="4" id="KW-0805">Transcription regulation</keyword>
<dbReference type="InterPro" id="IPR044847">
    <property type="entry name" value="KAN_fam"/>
</dbReference>
<evidence type="ECO:0000256" key="3">
    <source>
        <dbReference type="ARBA" id="ARBA00022782"/>
    </source>
</evidence>
<dbReference type="FunFam" id="1.10.10.60:FF:000002">
    <property type="entry name" value="Myb family transcription factor"/>
    <property type="match status" value="1"/>
</dbReference>
<proteinExistence type="predicted"/>
<feature type="compositionally biased region" description="Basic residues" evidence="7">
    <location>
        <begin position="122"/>
        <end position="137"/>
    </location>
</feature>
<evidence type="ECO:0000256" key="5">
    <source>
        <dbReference type="ARBA" id="ARBA00023163"/>
    </source>
</evidence>
<evidence type="ECO:0000259" key="8">
    <source>
        <dbReference type="Pfam" id="PF00249"/>
    </source>
</evidence>
<organism evidence="9 10">
    <name type="scientific">Canna indica</name>
    <name type="common">Indian-shot</name>
    <dbReference type="NCBI Taxonomy" id="4628"/>
    <lineage>
        <taxon>Eukaryota</taxon>
        <taxon>Viridiplantae</taxon>
        <taxon>Streptophyta</taxon>
        <taxon>Embryophyta</taxon>
        <taxon>Tracheophyta</taxon>
        <taxon>Spermatophyta</taxon>
        <taxon>Magnoliopsida</taxon>
        <taxon>Liliopsida</taxon>
        <taxon>Zingiberales</taxon>
        <taxon>Cannaceae</taxon>
        <taxon>Canna</taxon>
    </lineage>
</organism>
<keyword evidence="2" id="KW-0217">Developmental protein</keyword>
<dbReference type="GO" id="GO:0005634">
    <property type="term" value="C:nucleus"/>
    <property type="evidence" value="ECO:0007669"/>
    <property type="project" value="UniProtKB-SubCell"/>
</dbReference>
<dbReference type="NCBIfam" id="TIGR01557">
    <property type="entry name" value="myb_SHAQKYF"/>
    <property type="match status" value="1"/>
</dbReference>
<keyword evidence="3" id="KW-0221">Differentiation</keyword>
<dbReference type="InterPro" id="IPR006447">
    <property type="entry name" value="Myb_dom_plants"/>
</dbReference>
<evidence type="ECO:0000256" key="1">
    <source>
        <dbReference type="ARBA" id="ARBA00004123"/>
    </source>
</evidence>
<name>A0AAQ3K2Z7_9LILI</name>
<dbReference type="GO" id="GO:0006355">
    <property type="term" value="P:regulation of DNA-templated transcription"/>
    <property type="evidence" value="ECO:0007669"/>
    <property type="project" value="InterPro"/>
</dbReference>
<dbReference type="EMBL" id="CP136891">
    <property type="protein sequence ID" value="WOK98330.1"/>
    <property type="molecule type" value="Genomic_DNA"/>
</dbReference>
<feature type="domain" description="Myb-like" evidence="8">
    <location>
        <begin position="180"/>
        <end position="231"/>
    </location>
</feature>
<accession>A0AAQ3K2Z7</accession>
<keyword evidence="6" id="KW-0539">Nucleus</keyword>
<dbReference type="SUPFAM" id="SSF46689">
    <property type="entry name" value="Homeodomain-like"/>
    <property type="match status" value="1"/>
</dbReference>
<keyword evidence="5" id="KW-0804">Transcription</keyword>
<dbReference type="InterPro" id="IPR009057">
    <property type="entry name" value="Homeodomain-like_sf"/>
</dbReference>
<keyword evidence="10" id="KW-1185">Reference proteome</keyword>
<dbReference type="InterPro" id="IPR001005">
    <property type="entry name" value="SANT/Myb"/>
</dbReference>
<feature type="region of interest" description="Disordered" evidence="7">
    <location>
        <begin position="1"/>
        <end position="29"/>
    </location>
</feature>
<dbReference type="GO" id="GO:0010158">
    <property type="term" value="P:abaxial cell fate specification"/>
    <property type="evidence" value="ECO:0007669"/>
    <property type="project" value="InterPro"/>
</dbReference>